<keyword evidence="1" id="KW-1133">Transmembrane helix</keyword>
<name>A0ABR7RMK2_9PROT</name>
<comment type="caution">
    <text evidence="2">The sequence shown here is derived from an EMBL/GenBank/DDBJ whole genome shotgun (WGS) entry which is preliminary data.</text>
</comment>
<dbReference type="Proteomes" id="UP000626026">
    <property type="component" value="Unassembled WGS sequence"/>
</dbReference>
<evidence type="ECO:0000313" key="2">
    <source>
        <dbReference type="EMBL" id="MBC9207779.1"/>
    </source>
</evidence>
<feature type="transmembrane region" description="Helical" evidence="1">
    <location>
        <begin position="29"/>
        <end position="52"/>
    </location>
</feature>
<evidence type="ECO:0000256" key="1">
    <source>
        <dbReference type="SAM" id="Phobius"/>
    </source>
</evidence>
<protein>
    <submittedName>
        <fullName evidence="2">Uncharacterized protein</fullName>
    </submittedName>
</protein>
<keyword evidence="1" id="KW-0812">Transmembrane</keyword>
<keyword evidence="3" id="KW-1185">Reference proteome</keyword>
<dbReference type="RefSeq" id="WP_187784942.1">
    <property type="nucleotide sequence ID" value="NZ_JACTVA010000021.1"/>
</dbReference>
<sequence>MRRSQSSHLTLRQDGDATVIDITPTRPNLAFMAAAVLLGGLFGLPALGVVLNPARHDALSLAAALLALAVVAVAALALRRARAHRRPSQLRLDANGLHAAGNLIPWPALGARQVVLPEIPAHTQAPGIHGLAAGIAARHRAGEARLLQSRQDGGPAVVLAGGLDAETATRLDAALAEAAARFA</sequence>
<organism evidence="2 3">
    <name type="scientific">Teichococcus aerophilus</name>
    <dbReference type="NCBI Taxonomy" id="1224513"/>
    <lineage>
        <taxon>Bacteria</taxon>
        <taxon>Pseudomonadati</taxon>
        <taxon>Pseudomonadota</taxon>
        <taxon>Alphaproteobacteria</taxon>
        <taxon>Acetobacterales</taxon>
        <taxon>Roseomonadaceae</taxon>
        <taxon>Roseomonas</taxon>
    </lineage>
</organism>
<evidence type="ECO:0000313" key="3">
    <source>
        <dbReference type="Proteomes" id="UP000626026"/>
    </source>
</evidence>
<gene>
    <name evidence="2" type="ORF">IBL26_13115</name>
</gene>
<feature type="transmembrane region" description="Helical" evidence="1">
    <location>
        <begin position="58"/>
        <end position="78"/>
    </location>
</feature>
<dbReference type="EMBL" id="JACTVA010000021">
    <property type="protein sequence ID" value="MBC9207779.1"/>
    <property type="molecule type" value="Genomic_DNA"/>
</dbReference>
<keyword evidence="1" id="KW-0472">Membrane</keyword>
<proteinExistence type="predicted"/>
<accession>A0ABR7RMK2</accession>
<reference evidence="2 3" key="1">
    <citation type="journal article" date="2013" name="Int. J. Syst. Evol. Microbiol.">
        <title>Roseomonas aerophila sp. nov., isolated from air.</title>
        <authorList>
            <person name="Kim S.J."/>
            <person name="Weon H.Y."/>
            <person name="Ahn J.H."/>
            <person name="Hong S.B."/>
            <person name="Seok S.J."/>
            <person name="Whang K.S."/>
            <person name="Kwon S.W."/>
        </authorList>
    </citation>
    <scope>NUCLEOTIDE SEQUENCE [LARGE SCALE GENOMIC DNA]</scope>
    <source>
        <strain evidence="2 3">NBRC 108923</strain>
    </source>
</reference>